<accession>A0A7W9KH29</accession>
<evidence type="ECO:0000259" key="1">
    <source>
        <dbReference type="Pfam" id="PF00535"/>
    </source>
</evidence>
<dbReference type="PANTHER" id="PTHR43685">
    <property type="entry name" value="GLYCOSYLTRANSFERASE"/>
    <property type="match status" value="1"/>
</dbReference>
<dbReference type="Proteomes" id="UP000585638">
    <property type="component" value="Unassembled WGS sequence"/>
</dbReference>
<protein>
    <submittedName>
        <fullName evidence="2">Glycosyltransferase involved in cell wall biosynthesis</fullName>
    </submittedName>
</protein>
<dbReference type="Gene3D" id="3.90.550.10">
    <property type="entry name" value="Spore Coat Polysaccharide Biosynthesis Protein SpsA, Chain A"/>
    <property type="match status" value="1"/>
</dbReference>
<organism evidence="2 3">
    <name type="scientific">Kutzneria kofuensis</name>
    <dbReference type="NCBI Taxonomy" id="103725"/>
    <lineage>
        <taxon>Bacteria</taxon>
        <taxon>Bacillati</taxon>
        <taxon>Actinomycetota</taxon>
        <taxon>Actinomycetes</taxon>
        <taxon>Pseudonocardiales</taxon>
        <taxon>Pseudonocardiaceae</taxon>
        <taxon>Kutzneria</taxon>
    </lineage>
</organism>
<dbReference type="EMBL" id="JACHIR010000001">
    <property type="protein sequence ID" value="MBB5892472.1"/>
    <property type="molecule type" value="Genomic_DNA"/>
</dbReference>
<feature type="domain" description="Glycosyltransferase 2-like" evidence="1">
    <location>
        <begin position="6"/>
        <end position="129"/>
    </location>
</feature>
<gene>
    <name evidence="2" type="ORF">BJ998_003668</name>
</gene>
<comment type="caution">
    <text evidence="2">The sequence shown here is derived from an EMBL/GenBank/DDBJ whole genome shotgun (WGS) entry which is preliminary data.</text>
</comment>
<dbReference type="InterPro" id="IPR029044">
    <property type="entry name" value="Nucleotide-diphossugar_trans"/>
</dbReference>
<dbReference type="InterPro" id="IPR001173">
    <property type="entry name" value="Glyco_trans_2-like"/>
</dbReference>
<proteinExistence type="predicted"/>
<dbReference type="Pfam" id="PF00535">
    <property type="entry name" value="Glycos_transf_2"/>
    <property type="match status" value="1"/>
</dbReference>
<dbReference type="GO" id="GO:0016740">
    <property type="term" value="F:transferase activity"/>
    <property type="evidence" value="ECO:0007669"/>
    <property type="project" value="UniProtKB-KW"/>
</dbReference>
<dbReference type="InterPro" id="IPR050834">
    <property type="entry name" value="Glycosyltransf_2"/>
</dbReference>
<sequence>MGTIDILMPYYGDVGLMQDAVRSVLAQDDPDWRLTVVDDGKAEGVPEWFAGLGDDRVRYFRNERNLGVTGNFNRCVELAEHDRMVLFGSDDLLLPNYVRTIRALEQRYPDAGMIQPGVEVIDGDGNPVRTLADETKRRLYAPKITGSRLMAGEELAVSLLRGNWLYFPSVAWKAKAVKEIGFRDDLSIIQDLALVLDLMERGESLVVDDTLSFRYRRHNASASGWTAIEGSRFVEARNFFVEAAERMERRGWPRAAKAARAHLSSRLHALTVLPAVLKQRNAAGVKTLVRHAFGPSRHIDT</sequence>
<reference evidence="2 3" key="1">
    <citation type="submission" date="2020-08" db="EMBL/GenBank/DDBJ databases">
        <title>Sequencing the genomes of 1000 actinobacteria strains.</title>
        <authorList>
            <person name="Klenk H.-P."/>
        </authorList>
    </citation>
    <scope>NUCLEOTIDE SEQUENCE [LARGE SCALE GENOMIC DNA]</scope>
    <source>
        <strain evidence="2 3">DSM 43851</strain>
    </source>
</reference>
<dbReference type="PANTHER" id="PTHR43685:SF2">
    <property type="entry name" value="GLYCOSYLTRANSFERASE 2-LIKE DOMAIN-CONTAINING PROTEIN"/>
    <property type="match status" value="1"/>
</dbReference>
<evidence type="ECO:0000313" key="3">
    <source>
        <dbReference type="Proteomes" id="UP000585638"/>
    </source>
</evidence>
<evidence type="ECO:0000313" key="2">
    <source>
        <dbReference type="EMBL" id="MBB5892472.1"/>
    </source>
</evidence>
<dbReference type="AlphaFoldDB" id="A0A7W9KH29"/>
<dbReference type="RefSeq" id="WP_184863241.1">
    <property type="nucleotide sequence ID" value="NZ_BAAAWY010000096.1"/>
</dbReference>
<dbReference type="CDD" id="cd00761">
    <property type="entry name" value="Glyco_tranf_GTA_type"/>
    <property type="match status" value="1"/>
</dbReference>
<keyword evidence="2" id="KW-0808">Transferase</keyword>
<dbReference type="SUPFAM" id="SSF53448">
    <property type="entry name" value="Nucleotide-diphospho-sugar transferases"/>
    <property type="match status" value="1"/>
</dbReference>
<keyword evidence="3" id="KW-1185">Reference proteome</keyword>
<name>A0A7W9KH29_9PSEU</name>